<protein>
    <submittedName>
        <fullName evidence="1">RILP-like interacting lysosomal protein-like 1 and 2 (Rilpl1 and Rilpl2)</fullName>
    </submittedName>
</protein>
<reference evidence="1" key="1">
    <citation type="journal article" date="2021" name="Proc. Natl. Acad. Sci. U.S.A.">
        <title>A Catalog of Tens of Thousands of Viruses from Human Metagenomes Reveals Hidden Associations with Chronic Diseases.</title>
        <authorList>
            <person name="Tisza M.J."/>
            <person name="Buck C.B."/>
        </authorList>
    </citation>
    <scope>NUCLEOTIDE SEQUENCE</scope>
    <source>
        <strain evidence="1">CtVii20</strain>
    </source>
</reference>
<evidence type="ECO:0000313" key="1">
    <source>
        <dbReference type="EMBL" id="DAE16830.1"/>
    </source>
</evidence>
<sequence>MAKQDIRELAAALENCGKALLKVAEAMQASEMVKGPDEKAMEPSPKKLTLEDVRKIAAGKSRLGFTEDVRALIKKYGADRLSGISEEKYADFLKELEAIGHAG</sequence>
<accession>A0A8S5QC05</accession>
<organism evidence="1">
    <name type="scientific">Siphoviridae sp. ctVii20</name>
    <dbReference type="NCBI Taxonomy" id="2825533"/>
    <lineage>
        <taxon>Viruses</taxon>
        <taxon>Duplodnaviria</taxon>
        <taxon>Heunggongvirae</taxon>
        <taxon>Uroviricota</taxon>
        <taxon>Caudoviricetes</taxon>
    </lineage>
</organism>
<proteinExistence type="predicted"/>
<dbReference type="EMBL" id="BK015631">
    <property type="protein sequence ID" value="DAE16830.1"/>
    <property type="molecule type" value="Genomic_DNA"/>
</dbReference>
<name>A0A8S5QC05_9CAUD</name>